<sequence>MKIGYQTSEEFDQRISGLPRNVHMMFPRDDEGIWDISCDWDLTKPIACRNSLLAAFPFVGSIVGLIKLVSVWSVNLREDSAKKVFVYTVTGLMEFCGLGILTLILKLLYTFALHCCSKPNSRTLSAPHIAESYSN</sequence>
<keyword evidence="3" id="KW-1185">Reference proteome</keyword>
<dbReference type="GeneID" id="12242482"/>
<accession>A0ABX5VZU4</accession>
<gene>
    <name evidence="2" type="ORF">FI836_03720</name>
</gene>
<dbReference type="RefSeq" id="WP_013747328.1">
    <property type="nucleotide sequence ID" value="NZ_CP041038.1"/>
</dbReference>
<protein>
    <submittedName>
        <fullName evidence="2">Uncharacterized protein</fullName>
    </submittedName>
</protein>
<keyword evidence="1" id="KW-0472">Membrane</keyword>
<keyword evidence="1" id="KW-0812">Transmembrane</keyword>
<proteinExistence type="predicted"/>
<feature type="transmembrane region" description="Helical" evidence="1">
    <location>
        <begin position="52"/>
        <end position="72"/>
    </location>
</feature>
<evidence type="ECO:0000256" key="1">
    <source>
        <dbReference type="SAM" id="Phobius"/>
    </source>
</evidence>
<evidence type="ECO:0000313" key="3">
    <source>
        <dbReference type="Proteomes" id="UP000320536"/>
    </source>
</evidence>
<keyword evidence="1" id="KW-1133">Transmembrane helix</keyword>
<dbReference type="EMBL" id="CP041038">
    <property type="protein sequence ID" value="QDE37396.1"/>
    <property type="molecule type" value="Genomic_DNA"/>
</dbReference>
<name>A0ABX5VZU4_9CHLA</name>
<evidence type="ECO:0000313" key="2">
    <source>
        <dbReference type="EMBL" id="QDE37396.1"/>
    </source>
</evidence>
<feature type="transmembrane region" description="Helical" evidence="1">
    <location>
        <begin position="84"/>
        <end position="109"/>
    </location>
</feature>
<organism evidence="2 3">
    <name type="scientific">Chlamydophila parapsittaci</name>
    <dbReference type="NCBI Taxonomy" id="344886"/>
    <lineage>
        <taxon>Bacteria</taxon>
        <taxon>Pseudomonadati</taxon>
        <taxon>Chlamydiota</taxon>
        <taxon>Chlamydiia</taxon>
        <taxon>Chlamydiales</taxon>
        <taxon>Chlamydiaceae</taxon>
        <taxon>Chlamydia/Chlamydophila group</taxon>
        <taxon>Chlamydia</taxon>
    </lineage>
</organism>
<reference evidence="2 3" key="1">
    <citation type="journal article" date="2020" name="Data Brief">
        <title>Data of de novo genome assembly of the Chlamydia psittaci strain isolated from the livestock in Volga Region, Russian Federation.</title>
        <authorList>
            <person name="Feodorova V.A."/>
            <person name="Zaitsev S.S."/>
            <person name="Khizhnyakova M.A."/>
            <person name="Saltykov Y.V."/>
            <person name="Evstifeev V.V."/>
            <person name="Khusainov F.M."/>
            <person name="Yakovlev S.I."/>
            <person name="Larionova O.S."/>
            <person name="Motin V.L."/>
        </authorList>
    </citation>
    <scope>NUCLEOTIDE SEQUENCE [LARGE SCALE GENOMIC DNA]</scope>
    <source>
        <strain evidence="2 3">Rostinovo-70</strain>
    </source>
</reference>
<dbReference type="Proteomes" id="UP000320536">
    <property type="component" value="Chromosome"/>
</dbReference>